<reference evidence="1" key="1">
    <citation type="submission" date="2021-03" db="EMBL/GenBank/DDBJ databases">
        <authorList>
            <person name="Bekaert M."/>
        </authorList>
    </citation>
    <scope>NUCLEOTIDE SEQUENCE</scope>
</reference>
<dbReference type="AlphaFoldDB" id="A0A8S3QW66"/>
<dbReference type="Proteomes" id="UP000683360">
    <property type="component" value="Unassembled WGS sequence"/>
</dbReference>
<keyword evidence="2" id="KW-1185">Reference proteome</keyword>
<comment type="caution">
    <text evidence="1">The sequence shown here is derived from an EMBL/GenBank/DDBJ whole genome shotgun (WGS) entry which is preliminary data.</text>
</comment>
<proteinExistence type="predicted"/>
<organism evidence="1 2">
    <name type="scientific">Mytilus edulis</name>
    <name type="common">Blue mussel</name>
    <dbReference type="NCBI Taxonomy" id="6550"/>
    <lineage>
        <taxon>Eukaryota</taxon>
        <taxon>Metazoa</taxon>
        <taxon>Spiralia</taxon>
        <taxon>Lophotrochozoa</taxon>
        <taxon>Mollusca</taxon>
        <taxon>Bivalvia</taxon>
        <taxon>Autobranchia</taxon>
        <taxon>Pteriomorphia</taxon>
        <taxon>Mytilida</taxon>
        <taxon>Mytiloidea</taxon>
        <taxon>Mytilidae</taxon>
        <taxon>Mytilinae</taxon>
        <taxon>Mytilus</taxon>
    </lineage>
</organism>
<evidence type="ECO:0000313" key="1">
    <source>
        <dbReference type="EMBL" id="CAG2201018.1"/>
    </source>
</evidence>
<protein>
    <submittedName>
        <fullName evidence="1">Uncharacterized protein</fullName>
    </submittedName>
</protein>
<sequence length="165" mass="19361">MVSFLSIRWGLLHNITTNLMFYEGPHMSRWTNTYIDKQGMQDITTDRIQLWKIFSEAINRTCTVTNDNNVNVKNCDLCILSTSNFHGNGHAEESNRNSLEEKKSSEIHIKRNPLKEETILKQNQLMFKRLMKLINKGQTTQKPFYVVPKIRQSKERNLLKATFQN</sequence>
<evidence type="ECO:0000313" key="2">
    <source>
        <dbReference type="Proteomes" id="UP000683360"/>
    </source>
</evidence>
<dbReference type="EMBL" id="CAJPWZ010000817">
    <property type="protein sequence ID" value="CAG2201018.1"/>
    <property type="molecule type" value="Genomic_DNA"/>
</dbReference>
<accession>A0A8S3QW66</accession>
<gene>
    <name evidence="1" type="ORF">MEDL_15654</name>
</gene>
<name>A0A8S3QW66_MYTED</name>